<protein>
    <recommendedName>
        <fullName evidence="3">MAU2 chromatid cohesion factor homolog</fullName>
    </recommendedName>
    <alternativeName>
        <fullName evidence="10">Cohesin loading complex subunit SCC4 homolog</fullName>
    </alternativeName>
</protein>
<evidence type="ECO:0000256" key="4">
    <source>
        <dbReference type="ARBA" id="ARBA00022618"/>
    </source>
</evidence>
<reference evidence="11" key="1">
    <citation type="submission" date="2020-09" db="EMBL/GenBank/DDBJ databases">
        <authorList>
            <person name="Kikuchi T."/>
        </authorList>
    </citation>
    <scope>NUCLEOTIDE SEQUENCE</scope>
    <source>
        <strain evidence="11">SH1</strain>
    </source>
</reference>
<dbReference type="OrthoDB" id="5565328at2759"/>
<name>A0A811JS33_9BILA</name>
<keyword evidence="4" id="KW-0132">Cell division</keyword>
<dbReference type="PANTHER" id="PTHR21394">
    <property type="entry name" value="MAU2 CHROMATID COHESION FACTOR HOMOLOG"/>
    <property type="match status" value="1"/>
</dbReference>
<evidence type="ECO:0000256" key="7">
    <source>
        <dbReference type="ARBA" id="ARBA00023242"/>
    </source>
</evidence>
<dbReference type="Proteomes" id="UP000783686">
    <property type="component" value="Unassembled WGS sequence"/>
</dbReference>
<evidence type="ECO:0000256" key="2">
    <source>
        <dbReference type="ARBA" id="ARBA00008585"/>
    </source>
</evidence>
<evidence type="ECO:0000256" key="10">
    <source>
        <dbReference type="ARBA" id="ARBA00030523"/>
    </source>
</evidence>
<organism evidence="11 12">
    <name type="scientific">Bursaphelenchus okinawaensis</name>
    <dbReference type="NCBI Taxonomy" id="465554"/>
    <lineage>
        <taxon>Eukaryota</taxon>
        <taxon>Metazoa</taxon>
        <taxon>Ecdysozoa</taxon>
        <taxon>Nematoda</taxon>
        <taxon>Chromadorea</taxon>
        <taxon>Rhabditida</taxon>
        <taxon>Tylenchina</taxon>
        <taxon>Tylenchomorpha</taxon>
        <taxon>Aphelenchoidea</taxon>
        <taxon>Aphelenchoididae</taxon>
        <taxon>Bursaphelenchus</taxon>
    </lineage>
</organism>
<dbReference type="AlphaFoldDB" id="A0A811JS33"/>
<evidence type="ECO:0000256" key="1">
    <source>
        <dbReference type="ARBA" id="ARBA00004642"/>
    </source>
</evidence>
<dbReference type="Proteomes" id="UP000614601">
    <property type="component" value="Unassembled WGS sequence"/>
</dbReference>
<accession>A0A811JS33</accession>
<dbReference type="SUPFAM" id="SSF48452">
    <property type="entry name" value="TPR-like"/>
    <property type="match status" value="2"/>
</dbReference>
<comment type="function">
    <text evidence="9">Required for association of the cohesin complex with chromatin during interphase. Plays a role in sister chromatid cohesion and normal progression through prometaphase.</text>
</comment>
<proteinExistence type="inferred from homology"/>
<dbReference type="EMBL" id="CAJFDH010000001">
    <property type="protein sequence ID" value="CAD5206145.1"/>
    <property type="molecule type" value="Genomic_DNA"/>
</dbReference>
<evidence type="ECO:0000256" key="6">
    <source>
        <dbReference type="ARBA" id="ARBA00022829"/>
    </source>
</evidence>
<evidence type="ECO:0000256" key="8">
    <source>
        <dbReference type="ARBA" id="ARBA00023306"/>
    </source>
</evidence>
<dbReference type="GO" id="GO:0051301">
    <property type="term" value="P:cell division"/>
    <property type="evidence" value="ECO:0007669"/>
    <property type="project" value="UniProtKB-KW"/>
</dbReference>
<evidence type="ECO:0000256" key="3">
    <source>
        <dbReference type="ARBA" id="ARBA00017198"/>
    </source>
</evidence>
<keyword evidence="7" id="KW-0539">Nucleus</keyword>
<comment type="similarity">
    <text evidence="2">Belongs to the SCC4/mau-2 family.</text>
</comment>
<sequence>MSSEAGSSFATLAQKNDQNLAVIHLLRMAEECRIQKPPRYKLCLKCLMAATKVPCTEDLRVKVELRLGKCLWLYSKNVTLAKKYLTSTYTNLKKMGDVRLYLHVAGLLGDVYLYEQDYDAVKHLIRQDLEVSKQLPFYYAKLLFMLADSYYRSEDMETALEVVKRGITYFTQSQNSVIVCYFLLVKSLIYSTQSGNFQTQLGVTVGELGEILNTLPADLPELDDIRAFCYTVQLSFFLSVGFYKNGRSCLGQLHNAVQSASKREQNPNPHFRWLNSEMLTAVAYVFTVLTNVHLNNMDRAQRYHQTSVKHFDTLKLCWARSVWPIIERSHETLAKKLEILVFLEIAPTFLIKGDTKNCLSCVSKSIDLIMREQYLFNNFSAQIHCTLGMIACFHKRFKEAEAQYNIAATTANDLDLQIFSYLSVGLVYLCSGDSVNYYEMCGKITALLSNSKNIKAALCLVNAFNSYVHGKVEDSKGHIAQCLNISRDEDMGRIQSLASLLSLTLFKAKDNDALEAGIQWANKLSDISLKIWGYTQMIENAKLNKNYEVFNQASQEVAVLKSLAAEDRATAPNNNAFLLISWTTDRLPGH</sequence>
<dbReference type="InterPro" id="IPR011990">
    <property type="entry name" value="TPR-like_helical_dom_sf"/>
</dbReference>
<dbReference type="GO" id="GO:0007064">
    <property type="term" value="P:mitotic sister chromatid cohesion"/>
    <property type="evidence" value="ECO:0007669"/>
    <property type="project" value="InterPro"/>
</dbReference>
<dbReference type="Pfam" id="PF10345">
    <property type="entry name" value="Cohesin_load"/>
    <property type="match status" value="1"/>
</dbReference>
<comment type="caution">
    <text evidence="11">The sequence shown here is derived from an EMBL/GenBank/DDBJ whole genome shotgun (WGS) entry which is preliminary data.</text>
</comment>
<dbReference type="InterPro" id="IPR019440">
    <property type="entry name" value="MAU2"/>
</dbReference>
<keyword evidence="8" id="KW-0131">Cell cycle</keyword>
<gene>
    <name evidence="11" type="ORF">BOKJ2_LOCUS829</name>
</gene>
<evidence type="ECO:0000256" key="9">
    <source>
        <dbReference type="ARBA" id="ARBA00025632"/>
    </source>
</evidence>
<dbReference type="Gene3D" id="1.25.40.10">
    <property type="entry name" value="Tetratricopeptide repeat domain"/>
    <property type="match status" value="2"/>
</dbReference>
<evidence type="ECO:0000256" key="5">
    <source>
        <dbReference type="ARBA" id="ARBA00022776"/>
    </source>
</evidence>
<comment type="subcellular location">
    <subcellularLocation>
        <location evidence="1">Nucleus</location>
        <location evidence="1">Nucleoplasm</location>
    </subcellularLocation>
</comment>
<keyword evidence="12" id="KW-1185">Reference proteome</keyword>
<evidence type="ECO:0000313" key="12">
    <source>
        <dbReference type="Proteomes" id="UP000614601"/>
    </source>
</evidence>
<dbReference type="GO" id="GO:0007059">
    <property type="term" value="P:chromosome segregation"/>
    <property type="evidence" value="ECO:0007669"/>
    <property type="project" value="UniProtKB-KW"/>
</dbReference>
<dbReference type="EMBL" id="CAJFCW020000001">
    <property type="protein sequence ID" value="CAG9080660.1"/>
    <property type="molecule type" value="Genomic_DNA"/>
</dbReference>
<evidence type="ECO:0000313" key="11">
    <source>
        <dbReference type="EMBL" id="CAD5206145.1"/>
    </source>
</evidence>
<keyword evidence="5" id="KW-0498">Mitosis</keyword>
<keyword evidence="6" id="KW-0159">Chromosome partition</keyword>
<dbReference type="GO" id="GO:0005654">
    <property type="term" value="C:nucleoplasm"/>
    <property type="evidence" value="ECO:0007669"/>
    <property type="project" value="UniProtKB-SubCell"/>
</dbReference>